<dbReference type="InterPro" id="IPR011009">
    <property type="entry name" value="Kinase-like_dom_sf"/>
</dbReference>
<dbReference type="AlphaFoldDB" id="A0A8T0I7I0"/>
<dbReference type="Proteomes" id="UP000822688">
    <property type="component" value="Chromosome 4"/>
</dbReference>
<protein>
    <recommendedName>
        <fullName evidence="1">Protein kinase domain-containing protein</fullName>
    </recommendedName>
</protein>
<proteinExistence type="predicted"/>
<name>A0A8T0I7I0_CERPU</name>
<sequence length="102" mass="12028">MAFPSWLLRFFSKPAACGNERECCMVMELMDGYLFNTMQKLLAEDKTLCFKLEEVWNTFMRIVHRDLKAMNILVKFVKAGEFESKKEYILAELTDFGLSRIR</sequence>
<organism evidence="2 3">
    <name type="scientific">Ceratodon purpureus</name>
    <name type="common">Fire moss</name>
    <name type="synonym">Dicranum purpureum</name>
    <dbReference type="NCBI Taxonomy" id="3225"/>
    <lineage>
        <taxon>Eukaryota</taxon>
        <taxon>Viridiplantae</taxon>
        <taxon>Streptophyta</taxon>
        <taxon>Embryophyta</taxon>
        <taxon>Bryophyta</taxon>
        <taxon>Bryophytina</taxon>
        <taxon>Bryopsida</taxon>
        <taxon>Dicranidae</taxon>
        <taxon>Pseudoditrichales</taxon>
        <taxon>Ditrichaceae</taxon>
        <taxon>Ceratodon</taxon>
    </lineage>
</organism>
<dbReference type="SUPFAM" id="SSF56112">
    <property type="entry name" value="Protein kinase-like (PK-like)"/>
    <property type="match status" value="1"/>
</dbReference>
<comment type="caution">
    <text evidence="2">The sequence shown here is derived from an EMBL/GenBank/DDBJ whole genome shotgun (WGS) entry which is preliminary data.</text>
</comment>
<evidence type="ECO:0000313" key="2">
    <source>
        <dbReference type="EMBL" id="KAG0579462.1"/>
    </source>
</evidence>
<keyword evidence="3" id="KW-1185">Reference proteome</keyword>
<evidence type="ECO:0000313" key="3">
    <source>
        <dbReference type="Proteomes" id="UP000822688"/>
    </source>
</evidence>
<dbReference type="GO" id="GO:0005524">
    <property type="term" value="F:ATP binding"/>
    <property type="evidence" value="ECO:0007669"/>
    <property type="project" value="InterPro"/>
</dbReference>
<dbReference type="Gene3D" id="1.10.510.10">
    <property type="entry name" value="Transferase(Phosphotransferase) domain 1"/>
    <property type="match status" value="1"/>
</dbReference>
<gene>
    <name evidence="2" type="ORF">KC19_4G100300</name>
</gene>
<dbReference type="PROSITE" id="PS00108">
    <property type="entry name" value="PROTEIN_KINASE_ST"/>
    <property type="match status" value="1"/>
</dbReference>
<dbReference type="InterPro" id="IPR008271">
    <property type="entry name" value="Ser/Thr_kinase_AS"/>
</dbReference>
<accession>A0A8T0I7I0</accession>
<dbReference type="GO" id="GO:0004672">
    <property type="term" value="F:protein kinase activity"/>
    <property type="evidence" value="ECO:0007669"/>
    <property type="project" value="InterPro"/>
</dbReference>
<evidence type="ECO:0000259" key="1">
    <source>
        <dbReference type="PROSITE" id="PS50011"/>
    </source>
</evidence>
<dbReference type="InterPro" id="IPR000719">
    <property type="entry name" value="Prot_kinase_dom"/>
</dbReference>
<dbReference type="EMBL" id="CM026424">
    <property type="protein sequence ID" value="KAG0579462.1"/>
    <property type="molecule type" value="Genomic_DNA"/>
</dbReference>
<feature type="domain" description="Protein kinase" evidence="1">
    <location>
        <begin position="1"/>
        <end position="102"/>
    </location>
</feature>
<reference evidence="2" key="1">
    <citation type="submission" date="2020-06" db="EMBL/GenBank/DDBJ databases">
        <title>WGS assembly of Ceratodon purpureus strain R40.</title>
        <authorList>
            <person name="Carey S.B."/>
            <person name="Jenkins J."/>
            <person name="Shu S."/>
            <person name="Lovell J.T."/>
            <person name="Sreedasyam A."/>
            <person name="Maumus F."/>
            <person name="Tiley G.P."/>
            <person name="Fernandez-Pozo N."/>
            <person name="Barry K."/>
            <person name="Chen C."/>
            <person name="Wang M."/>
            <person name="Lipzen A."/>
            <person name="Daum C."/>
            <person name="Saski C.A."/>
            <person name="Payton A.C."/>
            <person name="Mcbreen J.C."/>
            <person name="Conrad R.E."/>
            <person name="Kollar L.M."/>
            <person name="Olsson S."/>
            <person name="Huttunen S."/>
            <person name="Landis J.B."/>
            <person name="Wickett N.J."/>
            <person name="Johnson M.G."/>
            <person name="Rensing S.A."/>
            <person name="Grimwood J."/>
            <person name="Schmutz J."/>
            <person name="Mcdaniel S.F."/>
        </authorList>
    </citation>
    <scope>NUCLEOTIDE SEQUENCE</scope>
    <source>
        <strain evidence="2">R40</strain>
    </source>
</reference>
<dbReference type="PROSITE" id="PS50011">
    <property type="entry name" value="PROTEIN_KINASE_DOM"/>
    <property type="match status" value="1"/>
</dbReference>